<dbReference type="Proteomes" id="UP000759131">
    <property type="component" value="Unassembled WGS sequence"/>
</dbReference>
<evidence type="ECO:0000256" key="7">
    <source>
        <dbReference type="ARBA" id="ARBA00022840"/>
    </source>
</evidence>
<keyword evidence="7" id="KW-0067">ATP-binding</keyword>
<organism evidence="10">
    <name type="scientific">Medioppia subpectinata</name>
    <dbReference type="NCBI Taxonomy" id="1979941"/>
    <lineage>
        <taxon>Eukaryota</taxon>
        <taxon>Metazoa</taxon>
        <taxon>Ecdysozoa</taxon>
        <taxon>Arthropoda</taxon>
        <taxon>Chelicerata</taxon>
        <taxon>Arachnida</taxon>
        <taxon>Acari</taxon>
        <taxon>Acariformes</taxon>
        <taxon>Sarcoptiformes</taxon>
        <taxon>Oribatida</taxon>
        <taxon>Brachypylina</taxon>
        <taxon>Oppioidea</taxon>
        <taxon>Oppiidae</taxon>
        <taxon>Medioppia</taxon>
    </lineage>
</organism>
<reference evidence="10" key="1">
    <citation type="submission" date="2020-11" db="EMBL/GenBank/DDBJ databases">
        <authorList>
            <person name="Tran Van P."/>
        </authorList>
    </citation>
    <scope>NUCLEOTIDE SEQUENCE</scope>
</reference>
<keyword evidence="6" id="KW-0547">Nucleotide-binding</keyword>
<evidence type="ECO:0000256" key="9">
    <source>
        <dbReference type="ARBA" id="ARBA00032122"/>
    </source>
</evidence>
<proteinExistence type="inferred from homology"/>
<gene>
    <name evidence="10" type="ORF">OSB1V03_LOCUS3313</name>
</gene>
<dbReference type="PANTHER" id="PTHR11164">
    <property type="entry name" value="GLUTAMATE CYSTEINE LIGASE"/>
    <property type="match status" value="1"/>
</dbReference>
<dbReference type="GO" id="GO:0006750">
    <property type="term" value="P:glutathione biosynthetic process"/>
    <property type="evidence" value="ECO:0007669"/>
    <property type="project" value="UniProtKB-UniPathway"/>
</dbReference>
<dbReference type="GO" id="GO:0004357">
    <property type="term" value="F:glutamate-cysteine ligase activity"/>
    <property type="evidence" value="ECO:0007669"/>
    <property type="project" value="UniProtKB-EC"/>
</dbReference>
<accession>A0A7R9KGT9</accession>
<evidence type="ECO:0000256" key="5">
    <source>
        <dbReference type="ARBA" id="ARBA00022684"/>
    </source>
</evidence>
<evidence type="ECO:0000256" key="2">
    <source>
        <dbReference type="ARBA" id="ARBA00008100"/>
    </source>
</evidence>
<dbReference type="EMBL" id="OC855898">
    <property type="protein sequence ID" value="CAD7622850.1"/>
    <property type="molecule type" value="Genomic_DNA"/>
</dbReference>
<dbReference type="FunFam" id="3.30.590.50:FF:000002">
    <property type="entry name" value="Glutamate--cysteine ligase catalytic subunit"/>
    <property type="match status" value="2"/>
</dbReference>
<dbReference type="Pfam" id="PF03074">
    <property type="entry name" value="GCS"/>
    <property type="match status" value="2"/>
</dbReference>
<name>A0A7R9KGT9_9ACAR</name>
<evidence type="ECO:0000313" key="10">
    <source>
        <dbReference type="EMBL" id="CAD7622850.1"/>
    </source>
</evidence>
<dbReference type="SUPFAM" id="SSF55931">
    <property type="entry name" value="Glutamine synthetase/guanido kinase"/>
    <property type="match status" value="2"/>
</dbReference>
<protein>
    <recommendedName>
        <fullName evidence="3">glutamate--cysteine ligase</fullName>
        <ecNumber evidence="3">6.3.2.2</ecNumber>
    </recommendedName>
    <alternativeName>
        <fullName evidence="9">Gamma-ECS</fullName>
    </alternativeName>
    <alternativeName>
        <fullName evidence="8">Gamma-glutamylcysteine synthetase</fullName>
    </alternativeName>
</protein>
<dbReference type="InterPro" id="IPR004308">
    <property type="entry name" value="GCS"/>
</dbReference>
<dbReference type="OrthoDB" id="7939818at2759"/>
<keyword evidence="4" id="KW-0436">Ligase</keyword>
<dbReference type="Gene3D" id="1.10.8.960">
    <property type="match status" value="1"/>
</dbReference>
<dbReference type="InterPro" id="IPR014746">
    <property type="entry name" value="Gln_synth/guanido_kin_cat_dom"/>
</dbReference>
<evidence type="ECO:0000256" key="4">
    <source>
        <dbReference type="ARBA" id="ARBA00022598"/>
    </source>
</evidence>
<sequence>MILENRKHAPHVRRHGIKQFINIYNQNKDRIDRCFKWGDEIEYVIVRFDHNNQKVRLSLRSKQILDVMYEREEREGANRRVLWRPEYGEFQIEATPGQPYGHQNELCDDNIWHNLFNTVEENMKSRRREIRELLDHDEAIICITNFPRLGNEDISVPYCRADPANSTTGSIFASDELTSVFHPRYLRTSYNVVQRRGRKVAINVPIFKDTKTPDPFVEIFNDKESKRAAKVDHIYLDSGVFGMGCCCLQVTLQATNIDEAMVLNDQMAQLTPIMMALSAGGPIYRGFLSDRDCRWDVISNGVDDRTREELGEKPLKNEKFRIHKSRYAPINTYLCECNAKYNDNPIVYNTEFYNEMISAGVTPSLAQHMAYVFIRDPTITYREKLDQNDSTETDHFENIQSTNWQTMRFKPPPLNQQSIGWRVEFRPMEIQMTDFENAAFSVFTILLSRIILQYNLNLVIPVSKVDQNMSTAQKRDAVNRCKFWFRKDIFSSNIAQEVNNNTNGFNGNHETEDNDEESYIEMTINEIMNGYGNEFPGLIPLIREYVGNISLDAQTYCKVQHFQESQKHAEHIRRQGIKQFINIYNRNKDRIDRCFKWGDEIEYVIVRFDHNNQKVRLSLRSKQILDVMDVREEKEGANRRVLWRPEYGSFQIEATPGQPYGYNNELNGENSMNNVFNNVENNMRERRLDIKALLHEDEALLCLTNHPRIGCEDTTVPFTKADPLNSASKSIFISDPHICDANQRFLVLERYSVERIGHKVIINIPVFKDIKTADSFIETFNDTESNRAAKVDHIYMDAAFFGRTCSCLQVTMQATDMYEAFTLYDQLAPLTPIMMALGAATPIFRGYLTDRDGRWDVIDWSNDDRTAEERGEKPLKRNKFRIHKSRYSPINTYLCESNAAYNDSPIVYNKEYYNEMISAGVPSPLAQHMAYLFIRDPPIVYNKEYYNEMISAGVPSPLAQHMAYLFIRDPCVISRDKLDQNNDMDSEFFESMQSTNWNSLRFKPPPLNQQSIGWRVEFRPMEIQMTDTQNAAFSVVTILLSRIILQYNLNLVIPISKIDENMSTAQKRDAVNRCKFWFRKDIFSQNTPQINCFKENRNRYESEDESYIEMSINEIMNGYGNEFPGLIPLIREYVNSISLDVQTYNKVQQYIQLIADRASAKVKTTAQWIRDFVRKHADYKYDSVVNEKITYDLLNTLNRIQNEGI</sequence>
<evidence type="ECO:0000256" key="1">
    <source>
        <dbReference type="ARBA" id="ARBA00005006"/>
    </source>
</evidence>
<evidence type="ECO:0000313" key="11">
    <source>
        <dbReference type="Proteomes" id="UP000759131"/>
    </source>
</evidence>
<comment type="similarity">
    <text evidence="2">Belongs to the glutamate--cysteine ligase type 3 family.</text>
</comment>
<keyword evidence="5" id="KW-0317">Glutathione biosynthesis</keyword>
<dbReference type="PANTHER" id="PTHR11164:SF0">
    <property type="entry name" value="GLUTAMATE--CYSTEINE LIGASE CATALYTIC SUBUNIT"/>
    <property type="match status" value="1"/>
</dbReference>
<comment type="pathway">
    <text evidence="1">Sulfur metabolism; glutathione biosynthesis; glutathione from L-cysteine and L-glutamate: step 1/2.</text>
</comment>
<dbReference type="AlphaFoldDB" id="A0A7R9KGT9"/>
<evidence type="ECO:0000256" key="6">
    <source>
        <dbReference type="ARBA" id="ARBA00022741"/>
    </source>
</evidence>
<dbReference type="GO" id="GO:0017109">
    <property type="term" value="C:glutamate-cysteine ligase complex"/>
    <property type="evidence" value="ECO:0007669"/>
    <property type="project" value="TreeGrafter"/>
</dbReference>
<dbReference type="EC" id="6.3.2.2" evidence="3"/>
<dbReference type="EMBL" id="CAJPIZ010001323">
    <property type="protein sequence ID" value="CAG2103280.1"/>
    <property type="molecule type" value="Genomic_DNA"/>
</dbReference>
<evidence type="ECO:0000256" key="3">
    <source>
        <dbReference type="ARBA" id="ARBA00012220"/>
    </source>
</evidence>
<dbReference type="UniPathway" id="UPA00142">
    <property type="reaction ID" value="UER00209"/>
</dbReference>
<dbReference type="Gene3D" id="3.30.590.50">
    <property type="match status" value="4"/>
</dbReference>
<evidence type="ECO:0000256" key="8">
    <source>
        <dbReference type="ARBA" id="ARBA00030585"/>
    </source>
</evidence>
<dbReference type="GO" id="GO:0005524">
    <property type="term" value="F:ATP binding"/>
    <property type="evidence" value="ECO:0007669"/>
    <property type="project" value="UniProtKB-KW"/>
</dbReference>
<keyword evidence="11" id="KW-1185">Reference proteome</keyword>